<dbReference type="GO" id="GO:0002376">
    <property type="term" value="P:immune system process"/>
    <property type="evidence" value="ECO:0007669"/>
    <property type="project" value="UniProtKB-KW"/>
</dbReference>
<gene>
    <name evidence="9" type="ORF">JEQ12_018569</name>
</gene>
<feature type="domain" description="Ig-like" evidence="8">
    <location>
        <begin position="160"/>
        <end position="289"/>
    </location>
</feature>
<comment type="subcellular location">
    <subcellularLocation>
        <location evidence="1">Cell membrane</location>
    </subcellularLocation>
</comment>
<evidence type="ECO:0000313" key="9">
    <source>
        <dbReference type="EMBL" id="KAG5206996.1"/>
    </source>
</evidence>
<dbReference type="SUPFAM" id="SSF48726">
    <property type="entry name" value="Immunoglobulin"/>
    <property type="match status" value="5"/>
</dbReference>
<evidence type="ECO:0000256" key="5">
    <source>
        <dbReference type="ARBA" id="ARBA00023136"/>
    </source>
</evidence>
<dbReference type="InterPro" id="IPR013106">
    <property type="entry name" value="Ig_V-set"/>
</dbReference>
<evidence type="ECO:0000256" key="2">
    <source>
        <dbReference type="ARBA" id="ARBA00022475"/>
    </source>
</evidence>
<evidence type="ECO:0000313" key="10">
    <source>
        <dbReference type="Proteomes" id="UP000664991"/>
    </source>
</evidence>
<dbReference type="SMART" id="SM00406">
    <property type="entry name" value="IGv"/>
    <property type="match status" value="2"/>
</dbReference>
<dbReference type="PANTHER" id="PTHR19433:SF132">
    <property type="entry name" value="T CELL RECEPTOR ALPHA VARIABLE 26-1"/>
    <property type="match status" value="1"/>
</dbReference>
<dbReference type="InterPro" id="IPR036179">
    <property type="entry name" value="Ig-like_dom_sf"/>
</dbReference>
<dbReference type="GO" id="GO:0009617">
    <property type="term" value="P:response to bacterium"/>
    <property type="evidence" value="ECO:0007669"/>
    <property type="project" value="TreeGrafter"/>
</dbReference>
<dbReference type="InterPro" id="IPR013783">
    <property type="entry name" value="Ig-like_fold"/>
</dbReference>
<keyword evidence="3" id="KW-0732">Signal</keyword>
<keyword evidence="4" id="KW-0391">Immunity</keyword>
<dbReference type="Proteomes" id="UP000664991">
    <property type="component" value="Unassembled WGS sequence"/>
</dbReference>
<accession>A0A836D0Q5</accession>
<protein>
    <recommendedName>
        <fullName evidence="8">Ig-like domain-containing protein</fullName>
    </recommendedName>
</protein>
<evidence type="ECO:0000256" key="1">
    <source>
        <dbReference type="ARBA" id="ARBA00004236"/>
    </source>
</evidence>
<dbReference type="EMBL" id="JAEMGP010000007">
    <property type="protein sequence ID" value="KAG5206996.1"/>
    <property type="molecule type" value="Genomic_DNA"/>
</dbReference>
<evidence type="ECO:0000259" key="8">
    <source>
        <dbReference type="PROSITE" id="PS50835"/>
    </source>
</evidence>
<evidence type="ECO:0000256" key="6">
    <source>
        <dbReference type="ARBA" id="ARBA00023157"/>
    </source>
</evidence>
<dbReference type="InterPro" id="IPR003598">
    <property type="entry name" value="Ig_sub2"/>
</dbReference>
<dbReference type="Pfam" id="PF07686">
    <property type="entry name" value="V-set"/>
    <property type="match status" value="3"/>
</dbReference>
<keyword evidence="2" id="KW-1003">Cell membrane</keyword>
<name>A0A836D0Q5_SHEEP</name>
<organism evidence="9 10">
    <name type="scientific">Ovis aries</name>
    <name type="common">Sheep</name>
    <dbReference type="NCBI Taxonomy" id="9940"/>
    <lineage>
        <taxon>Eukaryota</taxon>
        <taxon>Metazoa</taxon>
        <taxon>Chordata</taxon>
        <taxon>Craniata</taxon>
        <taxon>Vertebrata</taxon>
        <taxon>Euteleostomi</taxon>
        <taxon>Mammalia</taxon>
        <taxon>Eutheria</taxon>
        <taxon>Laurasiatheria</taxon>
        <taxon>Artiodactyla</taxon>
        <taxon>Ruminantia</taxon>
        <taxon>Pecora</taxon>
        <taxon>Bovidae</taxon>
        <taxon>Caprinae</taxon>
        <taxon>Ovis</taxon>
    </lineage>
</organism>
<comment type="caution">
    <text evidence="9">The sequence shown here is derived from an EMBL/GenBank/DDBJ whole genome shotgun (WGS) entry which is preliminary data.</text>
</comment>
<reference evidence="9 10" key="1">
    <citation type="submission" date="2020-12" db="EMBL/GenBank/DDBJ databases">
        <title>De novo assembly of Tibetan sheep genome.</title>
        <authorList>
            <person name="Li X."/>
        </authorList>
    </citation>
    <scope>NUCLEOTIDE SEQUENCE [LARGE SCALE GENOMIC DNA]</scope>
    <source>
        <tissue evidence="9">Heart</tissue>
    </source>
</reference>
<dbReference type="PANTHER" id="PTHR19433">
    <property type="entry name" value="T-CELL RECEPTOR ALPHA CHAIN V REGION-RELATED"/>
    <property type="match status" value="1"/>
</dbReference>
<dbReference type="Gene3D" id="2.60.40.10">
    <property type="entry name" value="Immunoglobulins"/>
    <property type="match status" value="5"/>
</dbReference>
<keyword evidence="6" id="KW-1015">Disulfide bond</keyword>
<dbReference type="SMART" id="SM00408">
    <property type="entry name" value="IGc2"/>
    <property type="match status" value="2"/>
</dbReference>
<dbReference type="PROSITE" id="PS50835">
    <property type="entry name" value="IG_LIKE"/>
    <property type="match status" value="2"/>
</dbReference>
<dbReference type="AlphaFoldDB" id="A0A836D0Q5"/>
<feature type="non-terminal residue" evidence="9">
    <location>
        <position position="626"/>
    </location>
</feature>
<sequence>MNGQQIKHFPEFLLLQEGENFTTYCNSSSLLSSLQWYKQRPGGSPVLLMILAKSGEVKTQQRQTGTVINAKTTQPSSMDCAEGEDVNLPCNHSTIGGNDYIHWYRQNPNQSPHNETKWKIDSYIPHEHETVHGTSVPNFSGVDRHIPNHTVSQCQNSLTPFFTKKSSGGDIDKNTGVGGTVINAKTTQPNSMDCAEGEDVNLPCNHSTIGANDYIHWYRQNPNQSPQYVIHGLRGTVNRSMASLHIASDRKSSTLVLPQVTLRDAAVYYCVLREAHWDRRGCTCAASLVGRWGDGVGRAVTRANLDSSRRRVREHNETKWKIDSYIPHEHETVQRTSVPNFCGVDRSEQPLDCGAASSLAVGSGRREHQFHLQFPFQLFLCFTLEPAKGPKNLFVISVNGDEKKQGRTFSGLTMAHACGLSVALRKLGILHCASGLPKPQNCQLPKSRHLSPQNWHAVNFCSSVYYKMNGQQIKHFPEFLLLQEGENFTTYCNSSSILSSLQWYKQRPGGSPVFLMILTKPGEAKTEQRLTEMNGKQKEHFPEFLLLQEGENFTMYCNSSSILSSLQWYKQRPGGSPVLLMILAKSGEVKTQQRLTGRFGESRQRSSLHLAAAQLSDAGTYFCAEA</sequence>
<evidence type="ECO:0000256" key="7">
    <source>
        <dbReference type="ARBA" id="ARBA00023180"/>
    </source>
</evidence>
<dbReference type="SMART" id="SM00409">
    <property type="entry name" value="IG"/>
    <property type="match status" value="2"/>
</dbReference>
<dbReference type="GO" id="GO:0005886">
    <property type="term" value="C:plasma membrane"/>
    <property type="evidence" value="ECO:0007669"/>
    <property type="project" value="UniProtKB-SubCell"/>
</dbReference>
<evidence type="ECO:0000256" key="3">
    <source>
        <dbReference type="ARBA" id="ARBA00022729"/>
    </source>
</evidence>
<feature type="domain" description="Ig-like" evidence="8">
    <location>
        <begin position="521"/>
        <end position="626"/>
    </location>
</feature>
<keyword evidence="5" id="KW-0472">Membrane</keyword>
<dbReference type="InterPro" id="IPR003599">
    <property type="entry name" value="Ig_sub"/>
</dbReference>
<evidence type="ECO:0000256" key="4">
    <source>
        <dbReference type="ARBA" id="ARBA00022859"/>
    </source>
</evidence>
<keyword evidence="7" id="KW-0325">Glycoprotein</keyword>
<dbReference type="InterPro" id="IPR052051">
    <property type="entry name" value="TCR_complex_component"/>
</dbReference>
<proteinExistence type="predicted"/>
<dbReference type="InterPro" id="IPR007110">
    <property type="entry name" value="Ig-like_dom"/>
</dbReference>